<reference evidence="4" key="1">
    <citation type="journal article" date="2013" name="Genome Announc.">
        <title>Genome sequence of the food spoilage yeast Zygosaccharomyces bailii CLIB 213(T).</title>
        <authorList>
            <person name="Galeote V."/>
            <person name="Bigey F."/>
            <person name="Devillers H."/>
            <person name="Neuveglise C."/>
            <person name="Dequin S."/>
        </authorList>
    </citation>
    <scope>NUCLEOTIDE SEQUENCE [LARGE SCALE GENOMIC DNA]</scope>
    <source>
        <strain evidence="4">CLIB 213 / ATCC 58445 / CBS 680 / CCRC 21525 / NBRC 1098 / NCYC 1416 / NRRL Y-2227</strain>
    </source>
</reference>
<keyword evidence="1" id="KW-0507">mRNA processing</keyword>
<dbReference type="InterPro" id="IPR036322">
    <property type="entry name" value="WD40_repeat_dom_sf"/>
</dbReference>
<dbReference type="EMBL" id="HG316457">
    <property type="protein sequence ID" value="CDF89329.1"/>
    <property type="molecule type" value="Genomic_DNA"/>
</dbReference>
<evidence type="ECO:0000313" key="4">
    <source>
        <dbReference type="Proteomes" id="UP000019375"/>
    </source>
</evidence>
<dbReference type="PANTHER" id="PTHR13211">
    <property type="entry name" value="TELOMERASE CAJAL BODY PROTEIN 1"/>
    <property type="match status" value="1"/>
</dbReference>
<name>A0A8J2T7A9_ZYGB2</name>
<dbReference type="GO" id="GO:0006397">
    <property type="term" value="P:mRNA processing"/>
    <property type="evidence" value="ECO:0007669"/>
    <property type="project" value="UniProtKB-KW"/>
</dbReference>
<gene>
    <name evidence="3" type="ORF">BN860_01640g</name>
</gene>
<evidence type="ECO:0000256" key="2">
    <source>
        <dbReference type="ARBA" id="ARBA00023187"/>
    </source>
</evidence>
<organism evidence="3 4">
    <name type="scientific">Zygosaccharomyces bailii (strain CLIB 213 / ATCC 58445 / CBS 680 / BCRC 21525 / NBRC 1098 / NCYC 1416 / NRRL Y-2227)</name>
    <dbReference type="NCBI Taxonomy" id="1333698"/>
    <lineage>
        <taxon>Eukaryota</taxon>
        <taxon>Fungi</taxon>
        <taxon>Dikarya</taxon>
        <taxon>Ascomycota</taxon>
        <taxon>Saccharomycotina</taxon>
        <taxon>Saccharomycetes</taxon>
        <taxon>Saccharomycetales</taxon>
        <taxon>Saccharomycetaceae</taxon>
        <taxon>Zygosaccharomyces</taxon>
    </lineage>
</organism>
<keyword evidence="4" id="KW-1185">Reference proteome</keyword>
<dbReference type="InterPro" id="IPR051150">
    <property type="entry name" value="SWT21/TCAB1_mRNA_Telomere"/>
</dbReference>
<dbReference type="OrthoDB" id="239865at2759"/>
<evidence type="ECO:0000256" key="1">
    <source>
        <dbReference type="ARBA" id="ARBA00022664"/>
    </source>
</evidence>
<dbReference type="Proteomes" id="UP000019375">
    <property type="component" value="Unassembled WGS sequence"/>
</dbReference>
<dbReference type="AlphaFoldDB" id="A0A8J2T7A9"/>
<dbReference type="GO" id="GO:0008380">
    <property type="term" value="P:RNA splicing"/>
    <property type="evidence" value="ECO:0007669"/>
    <property type="project" value="UniProtKB-KW"/>
</dbReference>
<proteinExistence type="predicted"/>
<sequence length="419" mass="48194">MPAALQVRLGTGHIFNGCDIQNMWYKEDREWSRRTENSSYMFPLLQRSIYAKKPCKWTQRPGICQDIFCSGDGTSFVTRHDDYGIRQYLIPDLKEESDGQLIPFTRTFQSHSIVSSQVHPGYSLYDDDGQFNLILIACRELPLKLYTLQGDGQHVNLRKYNTKNPNSDNWEIPHAIDWANENHFLIGSVRNKVSLFNAEREEPIWVSQTTKGKSVSKLIVSCFDQRGDDHFADYRHRVFGTYRSELYLMDCRMQNTSLLYRSQMGEGFIQLLRSVNGHYLFVVKRNSNVIEVLDTRNSYRKVNQLKIPFKLGNQKHKACLTATNGLTIGTDHGSIINWNSCMVEFGGIDRYSSADTGDINDLDCESEYTTPFDSCRINIVEQFPTEPELFITSHSPDKMKLPPRESIASGISIVRLFTM</sequence>
<keyword evidence="2" id="KW-0508">mRNA splicing</keyword>
<dbReference type="SUPFAM" id="SSF50978">
    <property type="entry name" value="WD40 repeat-like"/>
    <property type="match status" value="1"/>
</dbReference>
<dbReference type="PANTHER" id="PTHR13211:SF0">
    <property type="entry name" value="TELOMERASE CAJAL BODY PROTEIN 1"/>
    <property type="match status" value="1"/>
</dbReference>
<protein>
    <submittedName>
        <fullName evidence="3">ZYBA0S04-01640g1_1</fullName>
    </submittedName>
</protein>
<evidence type="ECO:0000313" key="3">
    <source>
        <dbReference type="EMBL" id="CDF89329.1"/>
    </source>
</evidence>
<accession>A0A8J2T7A9</accession>